<comment type="caution">
    <text evidence="8">The sequence shown here is derived from an EMBL/GenBank/DDBJ whole genome shotgun (WGS) entry which is preliminary data.</text>
</comment>
<keyword evidence="6 7" id="KW-0472">Membrane</keyword>
<organism evidence="8 11">
    <name type="scientific">Adineta steineri</name>
    <dbReference type="NCBI Taxonomy" id="433720"/>
    <lineage>
        <taxon>Eukaryota</taxon>
        <taxon>Metazoa</taxon>
        <taxon>Spiralia</taxon>
        <taxon>Gnathifera</taxon>
        <taxon>Rotifera</taxon>
        <taxon>Eurotatoria</taxon>
        <taxon>Bdelloidea</taxon>
        <taxon>Adinetida</taxon>
        <taxon>Adinetidae</taxon>
        <taxon>Adineta</taxon>
    </lineage>
</organism>
<dbReference type="PANTHER" id="PTHR34341:SF1">
    <property type="entry name" value="TRANSMEMBRANE PROTEIN 107"/>
    <property type="match status" value="1"/>
</dbReference>
<evidence type="ECO:0000313" key="10">
    <source>
        <dbReference type="Proteomes" id="UP000663832"/>
    </source>
</evidence>
<dbReference type="Pfam" id="PF14995">
    <property type="entry name" value="TMEM107"/>
    <property type="match status" value="1"/>
</dbReference>
<dbReference type="GO" id="GO:1904491">
    <property type="term" value="P:protein localization to ciliary transition zone"/>
    <property type="evidence" value="ECO:0007669"/>
    <property type="project" value="TreeGrafter"/>
</dbReference>
<dbReference type="PANTHER" id="PTHR34341">
    <property type="entry name" value="TRANSMEMBRANE PROTEIN 107"/>
    <property type="match status" value="1"/>
</dbReference>
<dbReference type="Proteomes" id="UP000663832">
    <property type="component" value="Unassembled WGS sequence"/>
</dbReference>
<reference evidence="8" key="1">
    <citation type="submission" date="2021-02" db="EMBL/GenBank/DDBJ databases">
        <authorList>
            <person name="Nowell W R."/>
        </authorList>
    </citation>
    <scope>NUCLEOTIDE SEQUENCE</scope>
</reference>
<keyword evidence="3 7" id="KW-0812">Transmembrane</keyword>
<dbReference type="EMBL" id="CAJNOI010002816">
    <property type="protein sequence ID" value="CAF1493403.1"/>
    <property type="molecule type" value="Genomic_DNA"/>
</dbReference>
<sequence>MYLRIISARFLSHVLHVLAIGLCFWSWERNAYACRDDGSFISYRNQLYVAHSLAIAFCVFELIPLILGITSITFSRSFLAIILHLSAAIGLAFFLLQHQCALRIWPIFAICSCVPFMIECTAAIYKTIRQRL</sequence>
<evidence type="ECO:0000313" key="8">
    <source>
        <dbReference type="EMBL" id="CAF1493403.1"/>
    </source>
</evidence>
<comment type="subcellular location">
    <subcellularLocation>
        <location evidence="1">Membrane</location>
        <topology evidence="1">Multi-pass membrane protein</topology>
    </subcellularLocation>
</comment>
<keyword evidence="10" id="KW-1185">Reference proteome</keyword>
<dbReference type="InterPro" id="IPR029248">
    <property type="entry name" value="TMEM107"/>
</dbReference>
<evidence type="ECO:0000313" key="11">
    <source>
        <dbReference type="Proteomes" id="UP000663877"/>
    </source>
</evidence>
<evidence type="ECO:0000256" key="1">
    <source>
        <dbReference type="ARBA" id="ARBA00004141"/>
    </source>
</evidence>
<evidence type="ECO:0000256" key="3">
    <source>
        <dbReference type="ARBA" id="ARBA00022692"/>
    </source>
</evidence>
<protein>
    <recommendedName>
        <fullName evidence="2">Transmembrane protein 107</fullName>
    </recommendedName>
</protein>
<keyword evidence="4" id="KW-0970">Cilium biogenesis/degradation</keyword>
<evidence type="ECO:0000256" key="7">
    <source>
        <dbReference type="SAM" id="Phobius"/>
    </source>
</evidence>
<keyword evidence="5 7" id="KW-1133">Transmembrane helix</keyword>
<evidence type="ECO:0000256" key="4">
    <source>
        <dbReference type="ARBA" id="ARBA00022794"/>
    </source>
</evidence>
<dbReference type="OrthoDB" id="2114471at2759"/>
<evidence type="ECO:0000313" key="9">
    <source>
        <dbReference type="EMBL" id="CAF1642137.1"/>
    </source>
</evidence>
<proteinExistence type="predicted"/>
<evidence type="ECO:0000256" key="5">
    <source>
        <dbReference type="ARBA" id="ARBA00022989"/>
    </source>
</evidence>
<feature type="transmembrane region" description="Helical" evidence="7">
    <location>
        <begin position="78"/>
        <end position="98"/>
    </location>
</feature>
<dbReference type="GO" id="GO:0016020">
    <property type="term" value="C:membrane"/>
    <property type="evidence" value="ECO:0007669"/>
    <property type="project" value="UniProtKB-SubCell"/>
</dbReference>
<dbReference type="EMBL" id="CAJNOM010003144">
    <property type="protein sequence ID" value="CAF1642137.1"/>
    <property type="molecule type" value="Genomic_DNA"/>
</dbReference>
<evidence type="ECO:0000256" key="2">
    <source>
        <dbReference type="ARBA" id="ARBA00015652"/>
    </source>
</evidence>
<dbReference type="GO" id="GO:1905515">
    <property type="term" value="P:non-motile cilium assembly"/>
    <property type="evidence" value="ECO:0007669"/>
    <property type="project" value="TreeGrafter"/>
</dbReference>
<name>A0A815SR64_9BILA</name>
<accession>A0A815SR64</accession>
<dbReference type="Proteomes" id="UP000663877">
    <property type="component" value="Unassembled WGS sequence"/>
</dbReference>
<feature type="transmembrane region" description="Helical" evidence="7">
    <location>
        <begin position="7"/>
        <end position="27"/>
    </location>
</feature>
<gene>
    <name evidence="8" type="ORF">BJG266_LOCUS42741</name>
    <name evidence="9" type="ORF">QVE165_LOCUS59629</name>
</gene>
<feature type="transmembrane region" description="Helical" evidence="7">
    <location>
        <begin position="104"/>
        <end position="125"/>
    </location>
</feature>
<dbReference type="GO" id="GO:0036038">
    <property type="term" value="C:MKS complex"/>
    <property type="evidence" value="ECO:0007669"/>
    <property type="project" value="TreeGrafter"/>
</dbReference>
<evidence type="ECO:0000256" key="6">
    <source>
        <dbReference type="ARBA" id="ARBA00023136"/>
    </source>
</evidence>
<feature type="transmembrane region" description="Helical" evidence="7">
    <location>
        <begin position="47"/>
        <end position="66"/>
    </location>
</feature>
<dbReference type="AlphaFoldDB" id="A0A815SR64"/>